<dbReference type="InterPro" id="IPR005813">
    <property type="entry name" value="Ribosomal_bL20"/>
</dbReference>
<keyword evidence="2 5" id="KW-0689">Ribosomal protein</keyword>
<dbReference type="GO" id="GO:0005840">
    <property type="term" value="C:ribosome"/>
    <property type="evidence" value="ECO:0007669"/>
    <property type="project" value="UniProtKB-KW"/>
</dbReference>
<reference evidence="8" key="1">
    <citation type="submission" date="2017-09" db="EMBL/GenBank/DDBJ databases">
        <title>Depth-based differentiation of microbial function through sediment-hosted aquifers and enrichment of novel symbionts in the deep terrestrial subsurface.</title>
        <authorList>
            <person name="Probst A.J."/>
            <person name="Ladd B."/>
            <person name="Jarett J.K."/>
            <person name="Geller-Mcgrath D.E."/>
            <person name="Sieber C.M.K."/>
            <person name="Emerson J.B."/>
            <person name="Anantharaman K."/>
            <person name="Thomas B.C."/>
            <person name="Malmstrom R."/>
            <person name="Stieglmeier M."/>
            <person name="Klingl A."/>
            <person name="Woyke T."/>
            <person name="Ryan C.M."/>
            <person name="Banfield J.F."/>
        </authorList>
    </citation>
    <scope>NUCLEOTIDE SEQUENCE [LARGE SCALE GENOMIC DNA]</scope>
</reference>
<protein>
    <recommendedName>
        <fullName evidence="4 5">Large ribosomal subunit protein bL20</fullName>
    </recommendedName>
</protein>
<dbReference type="FunFam" id="1.10.1900.20:FF:000001">
    <property type="entry name" value="50S ribosomal protein L20"/>
    <property type="match status" value="1"/>
</dbReference>
<evidence type="ECO:0000313" key="8">
    <source>
        <dbReference type="Proteomes" id="UP000231648"/>
    </source>
</evidence>
<evidence type="ECO:0000313" key="7">
    <source>
        <dbReference type="EMBL" id="PJE57522.1"/>
    </source>
</evidence>
<dbReference type="AlphaFoldDB" id="A0A2M8KC70"/>
<comment type="similarity">
    <text evidence="1 5 6">Belongs to the bacterial ribosomal protein bL20 family.</text>
</comment>
<evidence type="ECO:0000256" key="6">
    <source>
        <dbReference type="RuleBase" id="RU000560"/>
    </source>
</evidence>
<dbReference type="GO" id="GO:0006412">
    <property type="term" value="P:translation"/>
    <property type="evidence" value="ECO:0007669"/>
    <property type="project" value="InterPro"/>
</dbReference>
<dbReference type="GO" id="GO:0000027">
    <property type="term" value="P:ribosomal large subunit assembly"/>
    <property type="evidence" value="ECO:0007669"/>
    <property type="project" value="UniProtKB-UniRule"/>
</dbReference>
<dbReference type="SUPFAM" id="SSF74731">
    <property type="entry name" value="Ribosomal protein L20"/>
    <property type="match status" value="1"/>
</dbReference>
<dbReference type="Proteomes" id="UP000231648">
    <property type="component" value="Unassembled WGS sequence"/>
</dbReference>
<dbReference type="NCBIfam" id="TIGR01032">
    <property type="entry name" value="rplT_bact"/>
    <property type="match status" value="1"/>
</dbReference>
<dbReference type="GO" id="GO:1990904">
    <property type="term" value="C:ribonucleoprotein complex"/>
    <property type="evidence" value="ECO:0007669"/>
    <property type="project" value="UniProtKB-KW"/>
</dbReference>
<evidence type="ECO:0000256" key="5">
    <source>
        <dbReference type="HAMAP-Rule" id="MF_00382"/>
    </source>
</evidence>
<accession>A0A2M8KC70</accession>
<gene>
    <name evidence="5" type="primary">rplT</name>
    <name evidence="7" type="ORF">COU82_01545</name>
</gene>
<keyword evidence="5 6" id="KW-0699">rRNA-binding</keyword>
<keyword evidence="3 5" id="KW-0687">Ribonucleoprotein</keyword>
<dbReference type="Gene3D" id="6.10.160.10">
    <property type="match status" value="1"/>
</dbReference>
<dbReference type="EMBL" id="PFDX01000015">
    <property type="protein sequence ID" value="PJE57522.1"/>
    <property type="molecule type" value="Genomic_DNA"/>
</dbReference>
<evidence type="ECO:0000256" key="4">
    <source>
        <dbReference type="ARBA" id="ARBA00035172"/>
    </source>
</evidence>
<evidence type="ECO:0000256" key="2">
    <source>
        <dbReference type="ARBA" id="ARBA00022980"/>
    </source>
</evidence>
<organism evidence="7 8">
    <name type="scientific">Candidatus Portnoybacteria bacterium CG10_big_fil_rev_8_21_14_0_10_38_18</name>
    <dbReference type="NCBI Taxonomy" id="1974813"/>
    <lineage>
        <taxon>Bacteria</taxon>
        <taxon>Candidatus Portnoyibacteriota</taxon>
    </lineage>
</organism>
<dbReference type="GO" id="GO:0019843">
    <property type="term" value="F:rRNA binding"/>
    <property type="evidence" value="ECO:0007669"/>
    <property type="project" value="UniProtKB-UniRule"/>
</dbReference>
<name>A0A2M8KC70_9BACT</name>
<comment type="caution">
    <text evidence="7">The sequence shown here is derived from an EMBL/GenBank/DDBJ whole genome shotgun (WGS) entry which is preliminary data.</text>
</comment>
<dbReference type="Pfam" id="PF00453">
    <property type="entry name" value="Ribosomal_L20"/>
    <property type="match status" value="1"/>
</dbReference>
<dbReference type="CDD" id="cd07026">
    <property type="entry name" value="Ribosomal_L20"/>
    <property type="match status" value="1"/>
</dbReference>
<dbReference type="GO" id="GO:0003735">
    <property type="term" value="F:structural constituent of ribosome"/>
    <property type="evidence" value="ECO:0007669"/>
    <property type="project" value="InterPro"/>
</dbReference>
<evidence type="ECO:0000256" key="1">
    <source>
        <dbReference type="ARBA" id="ARBA00007698"/>
    </source>
</evidence>
<evidence type="ECO:0000256" key="3">
    <source>
        <dbReference type="ARBA" id="ARBA00023274"/>
    </source>
</evidence>
<dbReference type="HAMAP" id="MF_00382">
    <property type="entry name" value="Ribosomal_bL20"/>
    <property type="match status" value="1"/>
</dbReference>
<keyword evidence="5 6" id="KW-0694">RNA-binding</keyword>
<dbReference type="PRINTS" id="PR00062">
    <property type="entry name" value="RIBOSOMALL20"/>
</dbReference>
<comment type="function">
    <text evidence="5 6">Binds directly to 23S ribosomal RNA and is necessary for the in vitro assembly process of the 50S ribosomal subunit. It is not involved in the protein synthesizing functions of that subunit.</text>
</comment>
<dbReference type="PANTHER" id="PTHR10986">
    <property type="entry name" value="39S RIBOSOMAL PROTEIN L20"/>
    <property type="match status" value="1"/>
</dbReference>
<dbReference type="InterPro" id="IPR035566">
    <property type="entry name" value="Ribosomal_protein_bL20_C"/>
</dbReference>
<sequence length="117" mass="14150">MSRVKRGVAKRKRRKNIIKQAKGFKWGRKAKFRLAKDALRHAWAYAYRDRRAKKREFRQLWNIKINAICRENNISYSKFINAIKKNNIDIDRKILAQLAEFHPDIFKKIIEEITHKN</sequence>
<dbReference type="Gene3D" id="1.10.1900.20">
    <property type="entry name" value="Ribosomal protein L20"/>
    <property type="match status" value="1"/>
</dbReference>
<proteinExistence type="inferred from homology"/>